<dbReference type="Gene3D" id="3.10.310.30">
    <property type="match status" value="1"/>
</dbReference>
<dbReference type="SUPFAM" id="SSF64182">
    <property type="entry name" value="DHH phosphoesterases"/>
    <property type="match status" value="1"/>
</dbReference>
<gene>
    <name evidence="2" type="ORF">COU00_01450</name>
</gene>
<dbReference type="InterPro" id="IPR038763">
    <property type="entry name" value="DHH_sf"/>
</dbReference>
<dbReference type="AlphaFoldDB" id="A0A2M6WME5"/>
<reference evidence="3" key="1">
    <citation type="submission" date="2017-09" db="EMBL/GenBank/DDBJ databases">
        <title>Depth-based differentiation of microbial function through sediment-hosted aquifers and enrichment of novel symbionts in the deep terrestrial subsurface.</title>
        <authorList>
            <person name="Probst A.J."/>
            <person name="Ladd B."/>
            <person name="Jarett J.K."/>
            <person name="Geller-Mcgrath D.E."/>
            <person name="Sieber C.M.K."/>
            <person name="Emerson J.B."/>
            <person name="Anantharaman K."/>
            <person name="Thomas B.C."/>
            <person name="Malmstrom R."/>
            <person name="Stieglmeier M."/>
            <person name="Klingl A."/>
            <person name="Woyke T."/>
            <person name="Ryan C.M."/>
            <person name="Banfield J.F."/>
        </authorList>
    </citation>
    <scope>NUCLEOTIDE SEQUENCE [LARGE SCALE GENOMIC DNA]</scope>
</reference>
<dbReference type="InterPro" id="IPR001667">
    <property type="entry name" value="DDH_dom"/>
</dbReference>
<dbReference type="PANTHER" id="PTHR47618:SF1">
    <property type="entry name" value="BIFUNCTIONAL OLIGORIBONUCLEASE AND PAP PHOSPHATASE NRNA"/>
    <property type="match status" value="1"/>
</dbReference>
<dbReference type="Gene3D" id="3.90.1640.10">
    <property type="entry name" value="inorganic pyrophosphatase (n-terminal core)"/>
    <property type="match status" value="2"/>
</dbReference>
<comment type="caution">
    <text evidence="2">The sequence shown here is derived from an EMBL/GenBank/DDBJ whole genome shotgun (WGS) entry which is preliminary data.</text>
</comment>
<evidence type="ECO:0000313" key="3">
    <source>
        <dbReference type="Proteomes" id="UP000229335"/>
    </source>
</evidence>
<dbReference type="PANTHER" id="PTHR47618">
    <property type="entry name" value="BIFUNCTIONAL OLIGORIBONUCLEASE AND PAP PHOSPHATASE NRNA"/>
    <property type="match status" value="1"/>
</dbReference>
<dbReference type="InterPro" id="IPR051319">
    <property type="entry name" value="Oligoribo/pAp-PDE_c-di-AMP_PDE"/>
</dbReference>
<proteinExistence type="predicted"/>
<dbReference type="Proteomes" id="UP000229335">
    <property type="component" value="Unassembled WGS sequence"/>
</dbReference>
<name>A0A2M6WME5_9BACT</name>
<dbReference type="Pfam" id="PF01368">
    <property type="entry name" value="DHH"/>
    <property type="match status" value="1"/>
</dbReference>
<accession>A0A2M6WME5</accession>
<evidence type="ECO:0000259" key="1">
    <source>
        <dbReference type="Pfam" id="PF01368"/>
    </source>
</evidence>
<feature type="domain" description="DDH" evidence="1">
    <location>
        <begin position="20"/>
        <end position="211"/>
    </location>
</feature>
<protein>
    <recommendedName>
        <fullName evidence="1">DDH domain-containing protein</fullName>
    </recommendedName>
</protein>
<evidence type="ECO:0000313" key="2">
    <source>
        <dbReference type="EMBL" id="PIT93981.1"/>
    </source>
</evidence>
<dbReference type="EMBL" id="PFAS01000019">
    <property type="protein sequence ID" value="PIT93981.1"/>
    <property type="molecule type" value="Genomic_DNA"/>
</dbReference>
<organism evidence="2 3">
    <name type="scientific">Candidatus Falkowbacteria bacterium CG10_big_fil_rev_8_21_14_0_10_43_11</name>
    <dbReference type="NCBI Taxonomy" id="1974568"/>
    <lineage>
        <taxon>Bacteria</taxon>
        <taxon>Candidatus Falkowiibacteriota</taxon>
    </lineage>
</organism>
<sequence>MLNEDQQIFEQIARAKKILIAFRRDYTGDAIASALALCLFLKKMDKQAVVASDRFSAPPLFSFLPHLDKTQGEIKTANRFIISLATTRAGAKEISYQIKDSELEFIVTPKNEQFRPEEVSIKTENNGYDLVMVVASPDLESLGRIYHHHTDFFFNVPIINIDHHPDNEKFGQINKVDITAISTTEILFNLINNYADNAIDGELATYLLTGIFSESKSFKIGSLTPNSLMAASNLVALGADRELIVRNLYQSRDLKTLKLWGRALAKLKSDAGGKLVWSCLSKIDFAKSGGTADCLNDVVEELVVSIPEAEVIIIFLEEETDKTNFYIHTTRNINAQILGKEFEAIGSKNSVKAVAPYSLVEAETKIIAGVKNKLAKLPM</sequence>